<dbReference type="EMBL" id="DF820485">
    <property type="protein sequence ID" value="GAK30235.1"/>
    <property type="molecule type" value="Genomic_DNA"/>
</dbReference>
<organism evidence="1 2">
    <name type="scientific">Weissella oryzae (strain DSM 25784 / JCM 18191 / LMG 30913 / SG25)</name>
    <dbReference type="NCBI Taxonomy" id="1329250"/>
    <lineage>
        <taxon>Bacteria</taxon>
        <taxon>Bacillati</taxon>
        <taxon>Bacillota</taxon>
        <taxon>Bacilli</taxon>
        <taxon>Lactobacillales</taxon>
        <taxon>Lactobacillaceae</taxon>
        <taxon>Weissella</taxon>
    </lineage>
</organism>
<dbReference type="Gene3D" id="3.40.1260.10">
    <property type="entry name" value="DsrEFH-like"/>
    <property type="match status" value="1"/>
</dbReference>
<sequence length="111" mass="12522">MLSTIFHIDERAKWSTVLSNLHHMVEWMDNNNNDGTVELLVNGEAVVDSLKNSKQDLSALVELGIDVRICRNSMSQRNILDDDLQNDLKIVPSGVVELALKQQEGFSYIKP</sequence>
<dbReference type="InterPro" id="IPR003787">
    <property type="entry name" value="Sulphur_relay_DsrE/F-like"/>
</dbReference>
<evidence type="ECO:0000313" key="1">
    <source>
        <dbReference type="EMBL" id="GAK30235.1"/>
    </source>
</evidence>
<dbReference type="RefSeq" id="WP_027698357.1">
    <property type="nucleotide sequence ID" value="NZ_DF820485.1"/>
</dbReference>
<dbReference type="Proteomes" id="UP000030643">
    <property type="component" value="Unassembled WGS sequence"/>
</dbReference>
<dbReference type="PANTHER" id="PTHR37691:SF1">
    <property type="entry name" value="BLR3518 PROTEIN"/>
    <property type="match status" value="1"/>
</dbReference>
<proteinExistence type="predicted"/>
<evidence type="ECO:0000313" key="2">
    <source>
        <dbReference type="Proteomes" id="UP000030643"/>
    </source>
</evidence>
<dbReference type="AlphaFoldDB" id="A0A069CR68"/>
<dbReference type="SUPFAM" id="SSF75169">
    <property type="entry name" value="DsrEFH-like"/>
    <property type="match status" value="1"/>
</dbReference>
<name>A0A069CR68_WEIOS</name>
<dbReference type="Pfam" id="PF02635">
    <property type="entry name" value="DsrE"/>
    <property type="match status" value="1"/>
</dbReference>
<dbReference type="PANTHER" id="PTHR37691">
    <property type="entry name" value="BLR3518 PROTEIN"/>
    <property type="match status" value="1"/>
</dbReference>
<keyword evidence="2" id="KW-1185">Reference proteome</keyword>
<gene>
    <name evidence="1" type="ORF">WOSG25_020300</name>
</gene>
<dbReference type="InterPro" id="IPR027396">
    <property type="entry name" value="DsrEFH-like"/>
</dbReference>
<protein>
    <submittedName>
        <fullName evidence="1">Uncharacterized protein</fullName>
    </submittedName>
</protein>
<dbReference type="OrthoDB" id="6412948at2"/>
<reference evidence="2" key="1">
    <citation type="journal article" date="2014" name="Genome Announc.">
        <title>Draft genome sequence of Weissella oryzae SG25T, isolated from fermented rice grains.</title>
        <authorList>
            <person name="Tanizawa Y."/>
            <person name="Fujisawa T."/>
            <person name="Mochizuki T."/>
            <person name="Kaminuma E."/>
            <person name="Suzuki Y."/>
            <person name="Nakamura Y."/>
            <person name="Tohno M."/>
        </authorList>
    </citation>
    <scope>NUCLEOTIDE SEQUENCE [LARGE SCALE GENOMIC DNA]</scope>
    <source>
        <strain evidence="2">DSM 25784 / JCM 18191 / LMG 30913 / SG25</strain>
    </source>
</reference>
<dbReference type="eggNOG" id="COG1416">
    <property type="taxonomic scope" value="Bacteria"/>
</dbReference>
<accession>A0A069CR68</accession>